<name>V4MIH3_EUTSA</name>
<dbReference type="EMBL" id="KI517385">
    <property type="protein sequence ID" value="ESQ52378.1"/>
    <property type="molecule type" value="Genomic_DNA"/>
</dbReference>
<organism evidence="2 3">
    <name type="scientific">Eutrema salsugineum</name>
    <name type="common">Saltwater cress</name>
    <name type="synonym">Sisymbrium salsugineum</name>
    <dbReference type="NCBI Taxonomy" id="72664"/>
    <lineage>
        <taxon>Eukaryota</taxon>
        <taxon>Viridiplantae</taxon>
        <taxon>Streptophyta</taxon>
        <taxon>Embryophyta</taxon>
        <taxon>Tracheophyta</taxon>
        <taxon>Spermatophyta</taxon>
        <taxon>Magnoliopsida</taxon>
        <taxon>eudicotyledons</taxon>
        <taxon>Gunneridae</taxon>
        <taxon>Pentapetalae</taxon>
        <taxon>rosids</taxon>
        <taxon>malvids</taxon>
        <taxon>Brassicales</taxon>
        <taxon>Brassicaceae</taxon>
        <taxon>Eutremeae</taxon>
        <taxon>Eutrema</taxon>
    </lineage>
</organism>
<feature type="region of interest" description="Disordered" evidence="1">
    <location>
        <begin position="88"/>
        <end position="112"/>
    </location>
</feature>
<dbReference type="AlphaFoldDB" id="V4MIH3"/>
<evidence type="ECO:0000313" key="2">
    <source>
        <dbReference type="EMBL" id="ESQ52378.1"/>
    </source>
</evidence>
<reference evidence="2 3" key="1">
    <citation type="journal article" date="2013" name="Front. Plant Sci.">
        <title>The Reference Genome of the Halophytic Plant Eutrema salsugineum.</title>
        <authorList>
            <person name="Yang R."/>
            <person name="Jarvis D.E."/>
            <person name="Chen H."/>
            <person name="Beilstein M.A."/>
            <person name="Grimwood J."/>
            <person name="Jenkins J."/>
            <person name="Shu S."/>
            <person name="Prochnik S."/>
            <person name="Xin M."/>
            <person name="Ma C."/>
            <person name="Schmutz J."/>
            <person name="Wing R.A."/>
            <person name="Mitchell-Olds T."/>
            <person name="Schumaker K.S."/>
            <person name="Wang X."/>
        </authorList>
    </citation>
    <scope>NUCLEOTIDE SEQUENCE [LARGE SCALE GENOMIC DNA]</scope>
</reference>
<evidence type="ECO:0000313" key="3">
    <source>
        <dbReference type="Proteomes" id="UP000030689"/>
    </source>
</evidence>
<dbReference type="Gramene" id="ESQ52378">
    <property type="protein sequence ID" value="ESQ52378"/>
    <property type="gene ID" value="EUTSA_v10017652mg"/>
</dbReference>
<proteinExistence type="predicted"/>
<feature type="compositionally biased region" description="Low complexity" evidence="1">
    <location>
        <begin position="102"/>
        <end position="112"/>
    </location>
</feature>
<gene>
    <name evidence="2" type="ORF">EUTSA_v10017652mg</name>
</gene>
<evidence type="ECO:0000256" key="1">
    <source>
        <dbReference type="SAM" id="MobiDB-lite"/>
    </source>
</evidence>
<dbReference type="Proteomes" id="UP000030689">
    <property type="component" value="Unassembled WGS sequence"/>
</dbReference>
<sequence length="200" mass="22149">MYEEILQDLSCQLTIAHREKHESSERLRQSLLQIAKLEKLVNNILLSGQQQVPPYYYTEAIDETNRLQNCNYIHFSGDSPSGFSIASPLDNFVSSPPGENDSPAISDSASYGSSSNQMGFDVHNRRDFETVVLEIIGGVLPENGKFFHSVSEAGQLLQPVLSNSIGHSTTGNWKDAGLELGSGMLNRSFPCKKARFSLMY</sequence>
<protein>
    <submittedName>
        <fullName evidence="2">Uncharacterized protein</fullName>
    </submittedName>
</protein>
<dbReference type="KEGG" id="eus:EUTSA_v10017652mg"/>
<keyword evidence="3" id="KW-1185">Reference proteome</keyword>
<accession>V4MIH3</accession>